<reference evidence="1 2" key="1">
    <citation type="journal article" date="2023" name="G3 (Bethesda)">
        <title>A chromosome-level genome assembly of Zasmidium syzygii isolated from banana leaves.</title>
        <authorList>
            <person name="van Westerhoven A.C."/>
            <person name="Mehrabi R."/>
            <person name="Talebi R."/>
            <person name="Steentjes M.B.F."/>
            <person name="Corcolon B."/>
            <person name="Chong P.A."/>
            <person name="Kema G.H.J."/>
            <person name="Seidl M.F."/>
        </authorList>
    </citation>
    <scope>NUCLEOTIDE SEQUENCE [LARGE SCALE GENOMIC DNA]</scope>
    <source>
        <strain evidence="1 2">P124</strain>
    </source>
</reference>
<dbReference type="EMBL" id="JAXOVC010000004">
    <property type="protein sequence ID" value="KAK4503312.1"/>
    <property type="molecule type" value="Genomic_DNA"/>
</dbReference>
<gene>
    <name evidence="1" type="ORF">PRZ48_006740</name>
</gene>
<comment type="caution">
    <text evidence="1">The sequence shown here is derived from an EMBL/GenBank/DDBJ whole genome shotgun (WGS) entry which is preliminary data.</text>
</comment>
<dbReference type="Proteomes" id="UP001305779">
    <property type="component" value="Unassembled WGS sequence"/>
</dbReference>
<keyword evidence="2" id="KW-1185">Reference proteome</keyword>
<evidence type="ECO:0000313" key="1">
    <source>
        <dbReference type="EMBL" id="KAK4503312.1"/>
    </source>
</evidence>
<accession>A0ABR0ENX9</accession>
<proteinExistence type="predicted"/>
<sequence>MSWGLTEQSPFLGALNFANLADVDLTPQTQPPAKPTRFEQVAMSSDQTLVQLAQQISEASKLIQDYIKADSNTKLSFNPDGVERFPKAPDDIMKARVALLDATSALRHLVLGPDEVLKSHAQTPPNITVLSCILEFNVPKHVFSKARSRTKICPRRRAFKMLTAFVGYFGMLCCFEYSRSQSLDD</sequence>
<organism evidence="1 2">
    <name type="scientific">Zasmidium cellare</name>
    <name type="common">Wine cellar mold</name>
    <name type="synonym">Racodium cellare</name>
    <dbReference type="NCBI Taxonomy" id="395010"/>
    <lineage>
        <taxon>Eukaryota</taxon>
        <taxon>Fungi</taxon>
        <taxon>Dikarya</taxon>
        <taxon>Ascomycota</taxon>
        <taxon>Pezizomycotina</taxon>
        <taxon>Dothideomycetes</taxon>
        <taxon>Dothideomycetidae</taxon>
        <taxon>Mycosphaerellales</taxon>
        <taxon>Mycosphaerellaceae</taxon>
        <taxon>Zasmidium</taxon>
    </lineage>
</organism>
<evidence type="ECO:0000313" key="2">
    <source>
        <dbReference type="Proteomes" id="UP001305779"/>
    </source>
</evidence>
<protein>
    <submittedName>
        <fullName evidence="1">Uncharacterized protein</fullName>
    </submittedName>
</protein>
<name>A0ABR0ENX9_ZASCE</name>